<protein>
    <submittedName>
        <fullName evidence="2">Uncharacterized protein</fullName>
    </submittedName>
</protein>
<evidence type="ECO:0000313" key="3">
    <source>
        <dbReference type="Proteomes" id="UP001108029"/>
    </source>
</evidence>
<dbReference type="Proteomes" id="UP001108029">
    <property type="component" value="Unassembled WGS sequence"/>
</dbReference>
<sequence>MTAPPQDTPIPLPEIPRPDHTDHPVLSAILAELHAREEQAVVVARYEDAP</sequence>
<feature type="region of interest" description="Disordered" evidence="1">
    <location>
        <begin position="1"/>
        <end position="22"/>
    </location>
</feature>
<keyword evidence="3" id="KW-1185">Reference proteome</keyword>
<evidence type="ECO:0000313" key="2">
    <source>
        <dbReference type="EMBL" id="MCD9878019.1"/>
    </source>
</evidence>
<reference evidence="2" key="1">
    <citation type="submission" date="2021-12" db="EMBL/GenBank/DDBJ databases">
        <authorList>
            <person name="Lee J.-H."/>
            <person name="Kim S.-B."/>
        </authorList>
    </citation>
    <scope>NUCLEOTIDE SEQUENCE</scope>
    <source>
        <strain evidence="2">NR30</strain>
    </source>
</reference>
<feature type="compositionally biased region" description="Pro residues" evidence="1">
    <location>
        <begin position="1"/>
        <end position="15"/>
    </location>
</feature>
<evidence type="ECO:0000256" key="1">
    <source>
        <dbReference type="SAM" id="MobiDB-lite"/>
    </source>
</evidence>
<dbReference type="AlphaFoldDB" id="A0A9Q3VSX2"/>
<gene>
    <name evidence="2" type="ORF">LJ657_31260</name>
</gene>
<name>A0A9Q3VSX2_9ACTN</name>
<accession>A0A9Q3VSX2</accession>
<proteinExistence type="predicted"/>
<comment type="caution">
    <text evidence="2">The sequence shown here is derived from an EMBL/GenBank/DDBJ whole genome shotgun (WGS) entry which is preliminary data.</text>
</comment>
<organism evidence="2 3">
    <name type="scientific">Streptomyces guryensis</name>
    <dbReference type="NCBI Taxonomy" id="2886947"/>
    <lineage>
        <taxon>Bacteria</taxon>
        <taxon>Bacillati</taxon>
        <taxon>Actinomycetota</taxon>
        <taxon>Actinomycetes</taxon>
        <taxon>Kitasatosporales</taxon>
        <taxon>Streptomycetaceae</taxon>
        <taxon>Streptomyces</taxon>
    </lineage>
</organism>
<dbReference type="EMBL" id="JAJSBI010000019">
    <property type="protein sequence ID" value="MCD9878019.1"/>
    <property type="molecule type" value="Genomic_DNA"/>
</dbReference>
<dbReference type="RefSeq" id="WP_232652203.1">
    <property type="nucleotide sequence ID" value="NZ_JAJSBI010000019.1"/>
</dbReference>